<organism evidence="1 2">
    <name type="scientific">Paramuricea clavata</name>
    <name type="common">Red gorgonian</name>
    <name type="synonym">Violescent sea-whip</name>
    <dbReference type="NCBI Taxonomy" id="317549"/>
    <lineage>
        <taxon>Eukaryota</taxon>
        <taxon>Metazoa</taxon>
        <taxon>Cnidaria</taxon>
        <taxon>Anthozoa</taxon>
        <taxon>Octocorallia</taxon>
        <taxon>Malacalcyonacea</taxon>
        <taxon>Plexauridae</taxon>
        <taxon>Paramuricea</taxon>
    </lineage>
</organism>
<dbReference type="PANTHER" id="PTHR31751:SF40">
    <property type="match status" value="1"/>
</dbReference>
<name>A0A6S7IIT0_PARCT</name>
<reference evidence="1" key="1">
    <citation type="submission" date="2020-04" db="EMBL/GenBank/DDBJ databases">
        <authorList>
            <person name="Alioto T."/>
            <person name="Alioto T."/>
            <person name="Gomez Garrido J."/>
        </authorList>
    </citation>
    <scope>NUCLEOTIDE SEQUENCE</scope>
    <source>
        <strain evidence="1">A484AB</strain>
    </source>
</reference>
<dbReference type="OrthoDB" id="5973657at2759"/>
<sequence length="474" mass="53413">LPLAGTNLRTEPKHIVFLSNLLQLFKFCQICKHDNPEIEVKECGTSVSIKSKCPSCMQEMDWHSQPYMPGSNSQIRAGNFLLSFSILVSGGSPGRTVKLCKHIGLGCISLKTYYIYQREKLFPTIHIYWEKYQKNALEKVKKESSDEIVVAGDGRHDSMGHSAKFCAYTIFCCNVPMIIHFGIVQAQVDLQSYEESVEAHNSLAFEENATSTYDGNGLVIWAKFKAFMSHVVNEHSDLEDPLFNKCAHGDIGPRKWLTKGTPLHDRLCAELTKKSLVAGIKKASPLAQTSCLEGFHSVLNHFAPKMLAYSYTAMYCRHILAAVHFNCNLQRDVQLHKTTNQKRITASYPKFKNGEAVVRDVRVKPNFEYIEEIFQTFLNATKDDLKKAAKQLKDNVPPAMNMMLNKQSKAEAVKKRDERKKIVVKNVPPTTPVSLVVAQSQKKCKAPPKCRACKQPMKGHKFVTDCPRNARSTP</sequence>
<dbReference type="EMBL" id="CACRXK020009610">
    <property type="protein sequence ID" value="CAB4017576.1"/>
    <property type="molecule type" value="Genomic_DNA"/>
</dbReference>
<accession>A0A6S7IIT0</accession>
<dbReference type="Proteomes" id="UP001152795">
    <property type="component" value="Unassembled WGS sequence"/>
</dbReference>
<dbReference type="PANTHER" id="PTHR31751">
    <property type="entry name" value="SI:CH211-108C17.2-RELATED-RELATED"/>
    <property type="match status" value="1"/>
</dbReference>
<evidence type="ECO:0000313" key="1">
    <source>
        <dbReference type="EMBL" id="CAB4017576.1"/>
    </source>
</evidence>
<gene>
    <name evidence="1" type="ORF">PACLA_8A078278</name>
</gene>
<proteinExistence type="predicted"/>
<comment type="caution">
    <text evidence="1">The sequence shown here is derived from an EMBL/GenBank/DDBJ whole genome shotgun (WGS) entry which is preliminary data.</text>
</comment>
<protein>
    <submittedName>
        <fullName evidence="1">Uncharacterized protein</fullName>
    </submittedName>
</protein>
<feature type="non-terminal residue" evidence="1">
    <location>
        <position position="1"/>
    </location>
</feature>
<evidence type="ECO:0000313" key="2">
    <source>
        <dbReference type="Proteomes" id="UP001152795"/>
    </source>
</evidence>
<dbReference type="AlphaFoldDB" id="A0A6S7IIT0"/>
<keyword evidence="2" id="KW-1185">Reference proteome</keyword>